<keyword evidence="2" id="KW-1185">Reference proteome</keyword>
<proteinExistence type="predicted"/>
<sequence>MVLSPAERSYIYSSLSSSEVTRTDSRKPNQFRPLKAVCSFLPNSNGSSRIFTSDGLECITSVKAKVIKFESLDELVTVEVNISQQRDDSSLCLNLSSLLSKALLSSINLQTLKLTDTYAFQLSIDIVVLSIPQDFNSSSYTLYSLLSLASFGMFIALKSTRLPLLISNTNNKDVEEEPTFADDWESSISLFPEDSKINPTVLFIVSVVGNNVFIDPSLEEEQVSEHALCVGYNNGKIVGPIQSVTLSTSDGKAISVNIMKKAFELVKEIGGPVTQALTNISKEELDDFDVAF</sequence>
<protein>
    <submittedName>
        <fullName evidence="1">Unnamed protein product</fullName>
    </submittedName>
</protein>
<dbReference type="Proteomes" id="UP001165101">
    <property type="component" value="Unassembled WGS sequence"/>
</dbReference>
<dbReference type="EMBL" id="BSXV01001173">
    <property type="protein sequence ID" value="GME92017.1"/>
    <property type="molecule type" value="Genomic_DNA"/>
</dbReference>
<accession>A0ACB5TQR9</accession>
<organism evidence="1 2">
    <name type="scientific">Candida boidinii</name>
    <name type="common">Yeast</name>
    <dbReference type="NCBI Taxonomy" id="5477"/>
    <lineage>
        <taxon>Eukaryota</taxon>
        <taxon>Fungi</taxon>
        <taxon>Dikarya</taxon>
        <taxon>Ascomycota</taxon>
        <taxon>Saccharomycotina</taxon>
        <taxon>Pichiomycetes</taxon>
        <taxon>Pichiales</taxon>
        <taxon>Pichiaceae</taxon>
        <taxon>Ogataea</taxon>
        <taxon>Ogataea/Candida clade</taxon>
    </lineage>
</organism>
<gene>
    <name evidence="1" type="ORF">Cboi01_000255100</name>
</gene>
<evidence type="ECO:0000313" key="2">
    <source>
        <dbReference type="Proteomes" id="UP001165101"/>
    </source>
</evidence>
<reference evidence="1" key="1">
    <citation type="submission" date="2023-04" db="EMBL/GenBank/DDBJ databases">
        <title>Candida boidinii NBRC 1967.</title>
        <authorList>
            <person name="Ichikawa N."/>
            <person name="Sato H."/>
            <person name="Tonouchi N."/>
        </authorList>
    </citation>
    <scope>NUCLEOTIDE SEQUENCE</scope>
    <source>
        <strain evidence="1">NBRC 1967</strain>
    </source>
</reference>
<evidence type="ECO:0000313" key="1">
    <source>
        <dbReference type="EMBL" id="GME92017.1"/>
    </source>
</evidence>
<comment type="caution">
    <text evidence="1">The sequence shown here is derived from an EMBL/GenBank/DDBJ whole genome shotgun (WGS) entry which is preliminary data.</text>
</comment>
<name>A0ACB5TQR9_CANBO</name>